<name>A0A7G1ILA1_MYCKA</name>
<protein>
    <submittedName>
        <fullName evidence="2">Uncharacterized protein</fullName>
    </submittedName>
</protein>
<dbReference type="AlphaFoldDB" id="A0A7G1ILA1"/>
<dbReference type="EMBL" id="AP023343">
    <property type="protein sequence ID" value="BCI91786.1"/>
    <property type="molecule type" value="Genomic_DNA"/>
</dbReference>
<proteinExistence type="predicted"/>
<evidence type="ECO:0000313" key="3">
    <source>
        <dbReference type="Proteomes" id="UP000516380"/>
    </source>
</evidence>
<feature type="compositionally biased region" description="Polar residues" evidence="1">
    <location>
        <begin position="1"/>
        <end position="28"/>
    </location>
</feature>
<keyword evidence="3" id="KW-1185">Reference proteome</keyword>
<accession>A0A7G1ILA1</accession>
<reference evidence="2 3" key="1">
    <citation type="submission" date="2020-07" db="EMBL/GenBank/DDBJ databases">
        <title>Mycobacterium kansasii (former subtype) with zoonotic potential isolated from diseased indoor pet cat, Japan.</title>
        <authorList>
            <person name="Fukano H."/>
            <person name="Terazono T."/>
            <person name="Hoshino Y."/>
        </authorList>
    </citation>
    <scope>NUCLEOTIDE SEQUENCE [LARGE SCALE GENOMIC DNA]</scope>
    <source>
        <strain evidence="2 3">Kuro-I</strain>
    </source>
</reference>
<dbReference type="Proteomes" id="UP000516380">
    <property type="component" value="Chromosome"/>
</dbReference>
<evidence type="ECO:0000256" key="1">
    <source>
        <dbReference type="SAM" id="MobiDB-lite"/>
    </source>
</evidence>
<gene>
    <name evidence="2" type="ORF">NIIDMKKI_69920</name>
</gene>
<evidence type="ECO:0000313" key="2">
    <source>
        <dbReference type="EMBL" id="BCI91786.1"/>
    </source>
</evidence>
<feature type="compositionally biased region" description="Polar residues" evidence="1">
    <location>
        <begin position="40"/>
        <end position="50"/>
    </location>
</feature>
<organism evidence="2 3">
    <name type="scientific">Mycobacterium kansasii</name>
    <dbReference type="NCBI Taxonomy" id="1768"/>
    <lineage>
        <taxon>Bacteria</taxon>
        <taxon>Bacillati</taxon>
        <taxon>Actinomycetota</taxon>
        <taxon>Actinomycetes</taxon>
        <taxon>Mycobacteriales</taxon>
        <taxon>Mycobacteriaceae</taxon>
        <taxon>Mycobacterium</taxon>
    </lineage>
</organism>
<sequence>MQVSDTTNALTEPTVTAPSQQPSFTTAAPGTGYAADGNVIDQQVRASRVTNSRERAGMFVDTDLLHSGATSPTKRAGMPGKGPIS</sequence>
<feature type="region of interest" description="Disordered" evidence="1">
    <location>
        <begin position="1"/>
        <end position="85"/>
    </location>
</feature>